<gene>
    <name evidence="3" type="ORF">V6x_56660</name>
</gene>
<dbReference type="InterPro" id="IPR041229">
    <property type="entry name" value="HEPN_Apea"/>
</dbReference>
<feature type="domain" description="ApeA N-terminal" evidence="2">
    <location>
        <begin position="18"/>
        <end position="305"/>
    </location>
</feature>
<name>A0A517WKZ2_9PLAN</name>
<sequence length="500" mass="58995">MSFKRADCVYDEMKLDADFWLPSDTSNKLRGKLTGSVSDGFRLSLEGAFFEDYEVHPLWRVFLENNEDNPEIDIILGESRKGEKYTLVNNLRLKVNRKLSFESDPQNQIIDSVYNVFFLLVGEHFNSYEEIMFESMSFGISNFEVWHLIKTFDVDYPEKDNKSFCVTYKNPEPVIIYNDQFINAKIEYTYSHGESSPSETSYHINRRAKIILKAVNPPFRLHDFEEKVDVSFSSYISKIVSFIEFATQKHIYAFDINVYSTENIPCSVYYKTDVSHELAKPVDFYDMLFNWKYIEQDPQKYFQAWIENIDKIGMPVWLYLGSFREDLYEDQRFMELAQALEGFHRYKFPETSNITEYHENRLNVILGNCPKEYRKWLSGNLGHTHEPKLPSRLKQLFNEHNELFIWLADSKTNKNIAKELIVRIRNHQAHCKSIDDSPFSSILRFHLNRYMQYVLAALLLKETNFSDEQISRIIKSNWKGKQVPRALNNALATEKKDTNT</sequence>
<dbReference type="EMBL" id="CP036347">
    <property type="protein sequence ID" value="QDU05922.1"/>
    <property type="molecule type" value="Genomic_DNA"/>
</dbReference>
<evidence type="ECO:0000313" key="3">
    <source>
        <dbReference type="EMBL" id="QDU05922.1"/>
    </source>
</evidence>
<dbReference type="Pfam" id="PF18739">
    <property type="entry name" value="HEPN_Apea"/>
    <property type="match status" value="1"/>
</dbReference>
<evidence type="ECO:0000259" key="1">
    <source>
        <dbReference type="Pfam" id="PF18739"/>
    </source>
</evidence>
<accession>A0A517WKZ2</accession>
<dbReference type="AlphaFoldDB" id="A0A517WKZ2"/>
<evidence type="ECO:0000259" key="2">
    <source>
        <dbReference type="Pfam" id="PF18862"/>
    </source>
</evidence>
<organism evidence="3 4">
    <name type="scientific">Gimesia chilikensis</name>
    <dbReference type="NCBI Taxonomy" id="2605989"/>
    <lineage>
        <taxon>Bacteria</taxon>
        <taxon>Pseudomonadati</taxon>
        <taxon>Planctomycetota</taxon>
        <taxon>Planctomycetia</taxon>
        <taxon>Planctomycetales</taxon>
        <taxon>Planctomycetaceae</taxon>
        <taxon>Gimesia</taxon>
    </lineage>
</organism>
<proteinExistence type="predicted"/>
<evidence type="ECO:0000313" key="4">
    <source>
        <dbReference type="Proteomes" id="UP000320722"/>
    </source>
</evidence>
<dbReference type="RefSeq" id="WP_145044539.1">
    <property type="nucleotide sequence ID" value="NZ_CP036347.1"/>
</dbReference>
<feature type="domain" description="Apea-like HEPN" evidence="1">
    <location>
        <begin position="335"/>
        <end position="469"/>
    </location>
</feature>
<reference evidence="3 4" key="1">
    <citation type="submission" date="2019-02" db="EMBL/GenBank/DDBJ databases">
        <title>Deep-cultivation of Planctomycetes and their phenomic and genomic characterization uncovers novel biology.</title>
        <authorList>
            <person name="Wiegand S."/>
            <person name="Jogler M."/>
            <person name="Boedeker C."/>
            <person name="Pinto D."/>
            <person name="Vollmers J."/>
            <person name="Rivas-Marin E."/>
            <person name="Kohn T."/>
            <person name="Peeters S.H."/>
            <person name="Heuer A."/>
            <person name="Rast P."/>
            <person name="Oberbeckmann S."/>
            <person name="Bunk B."/>
            <person name="Jeske O."/>
            <person name="Meyerdierks A."/>
            <person name="Storesund J.E."/>
            <person name="Kallscheuer N."/>
            <person name="Luecker S."/>
            <person name="Lage O.M."/>
            <person name="Pohl T."/>
            <person name="Merkel B.J."/>
            <person name="Hornburger P."/>
            <person name="Mueller R.-W."/>
            <person name="Bruemmer F."/>
            <person name="Labrenz M."/>
            <person name="Spormann A.M."/>
            <person name="Op den Camp H."/>
            <person name="Overmann J."/>
            <person name="Amann R."/>
            <person name="Jetten M.S.M."/>
            <person name="Mascher T."/>
            <person name="Medema M.H."/>
            <person name="Devos D.P."/>
            <person name="Kaster A.-K."/>
            <person name="Ovreas L."/>
            <person name="Rohde M."/>
            <person name="Galperin M.Y."/>
            <person name="Jogler C."/>
        </authorList>
    </citation>
    <scope>NUCLEOTIDE SEQUENCE [LARGE SCALE GENOMIC DNA]</scope>
    <source>
        <strain evidence="3 4">V6</strain>
    </source>
</reference>
<dbReference type="Proteomes" id="UP000320722">
    <property type="component" value="Chromosome"/>
</dbReference>
<dbReference type="InterPro" id="IPR041223">
    <property type="entry name" value="ApeA_NTD"/>
</dbReference>
<dbReference type="Pfam" id="PF18862">
    <property type="entry name" value="ApeA_NTD1"/>
    <property type="match status" value="1"/>
</dbReference>
<protein>
    <submittedName>
        <fullName evidence="3">Uncharacterized protein</fullName>
    </submittedName>
</protein>